<evidence type="ECO:0000256" key="5">
    <source>
        <dbReference type="RuleBase" id="RU367127"/>
    </source>
</evidence>
<dbReference type="OrthoDB" id="1927209at2759"/>
<evidence type="ECO:0000256" key="2">
    <source>
        <dbReference type="ARBA" id="ARBA00008122"/>
    </source>
</evidence>
<dbReference type="PANTHER" id="PTHR31602:SF105">
    <property type="entry name" value="GROWTH-REGULATING FACTOR"/>
    <property type="match status" value="1"/>
</dbReference>
<dbReference type="PaxDb" id="3827-XP_004512413.1"/>
<name>A0A1S2YZK9_CICAR</name>
<keyword evidence="3 5" id="KW-0539">Nucleus</keyword>
<feature type="domain" description="QLQ" evidence="7">
    <location>
        <begin position="19"/>
        <end position="54"/>
    </location>
</feature>
<evidence type="ECO:0000313" key="9">
    <source>
        <dbReference type="Proteomes" id="UP000087171"/>
    </source>
</evidence>
<keyword evidence="5" id="KW-0805">Transcription regulation</keyword>
<keyword evidence="9" id="KW-1185">Reference proteome</keyword>
<gene>
    <name evidence="10" type="primary">LOC101488383</name>
</gene>
<accession>A0A1S2YZK9</accession>
<reference evidence="10" key="2">
    <citation type="submission" date="2025-08" db="UniProtKB">
        <authorList>
            <consortium name="RefSeq"/>
        </authorList>
    </citation>
    <scope>IDENTIFICATION</scope>
    <source>
        <tissue evidence="10">Etiolated seedlings</tissue>
    </source>
</reference>
<dbReference type="InterPro" id="IPR014978">
    <property type="entry name" value="Gln-Leu-Gln_QLQ"/>
</dbReference>
<sequence>MSVPPPPPSGMWPTTTHPPFTVSQWQELEHQALIFKYLKAGLSVPPDLLLPIRKSLQFISHRPSSLGYYGKKIDPEPGRCRRTDGKKWRCSRDAHPDSKYCDRHMIRRRYRSRKPVESSSSSSQSQSQSQSQSSSSVSSTSQLVSSIGTTTVSTGSVSVTSNSTFHTLPLHTNGTREGLGFTLGNTIPDMDPMLLPLQGSKKPYRFGLNSEADEHNLLQKDLGTVKYQGYDFTSDGMWYNNMSQIPSNTVSESRSGSTTMTGNYFQQRTTREPELFSLDAARSKEIVFNSQLCSTGSLKQDYESPQSLFSDWHWKKDLASSAAIEYRPNKDFNTDPDANVDSNGTL</sequence>
<dbReference type="PANTHER" id="PTHR31602">
    <property type="entry name" value="GROWTH-REGULATING FACTOR 5"/>
    <property type="match status" value="1"/>
</dbReference>
<dbReference type="KEGG" id="cam:101488383"/>
<feature type="compositionally biased region" description="Basic and acidic residues" evidence="6">
    <location>
        <begin position="71"/>
        <end position="104"/>
    </location>
</feature>
<dbReference type="GO" id="GO:0005634">
    <property type="term" value="C:nucleus"/>
    <property type="evidence" value="ECO:0007669"/>
    <property type="project" value="UniProtKB-SubCell"/>
</dbReference>
<dbReference type="InterPro" id="IPR014977">
    <property type="entry name" value="WRC_dom"/>
</dbReference>
<dbReference type="Proteomes" id="UP000087171">
    <property type="component" value="Chromosome Ca8"/>
</dbReference>
<comment type="similarity">
    <text evidence="2 5">Belongs to the GRF family.</text>
</comment>
<evidence type="ECO:0000259" key="7">
    <source>
        <dbReference type="PROSITE" id="PS51666"/>
    </source>
</evidence>
<comment type="subcellular location">
    <subcellularLocation>
        <location evidence="1 5">Nucleus</location>
    </subcellularLocation>
</comment>
<feature type="domain" description="WRC" evidence="8">
    <location>
        <begin position="74"/>
        <end position="118"/>
    </location>
</feature>
<comment type="caution">
    <text evidence="4">Lacks conserved residue(s) required for the propagation of feature annotation.</text>
</comment>
<dbReference type="InterPro" id="IPR031137">
    <property type="entry name" value="GRF"/>
</dbReference>
<protein>
    <recommendedName>
        <fullName evidence="5">Growth-regulating factor</fullName>
    </recommendedName>
</protein>
<keyword evidence="5" id="KW-0804">Transcription</keyword>
<dbReference type="SMART" id="SM00951">
    <property type="entry name" value="QLQ"/>
    <property type="match status" value="1"/>
</dbReference>
<evidence type="ECO:0000256" key="1">
    <source>
        <dbReference type="ARBA" id="ARBA00004123"/>
    </source>
</evidence>
<evidence type="ECO:0000256" key="3">
    <source>
        <dbReference type="ARBA" id="ARBA00023242"/>
    </source>
</evidence>
<dbReference type="GO" id="GO:0006355">
    <property type="term" value="P:regulation of DNA-templated transcription"/>
    <property type="evidence" value="ECO:0007669"/>
    <property type="project" value="InterPro"/>
</dbReference>
<feature type="compositionally biased region" description="Low complexity" evidence="6">
    <location>
        <begin position="118"/>
        <end position="139"/>
    </location>
</feature>
<comment type="function">
    <text evidence="5">Transcription activator.</text>
</comment>
<dbReference type="Pfam" id="PF08880">
    <property type="entry name" value="QLQ"/>
    <property type="match status" value="1"/>
</dbReference>
<dbReference type="eggNOG" id="ENOG502QSFK">
    <property type="taxonomic scope" value="Eukaryota"/>
</dbReference>
<evidence type="ECO:0000256" key="6">
    <source>
        <dbReference type="SAM" id="MobiDB-lite"/>
    </source>
</evidence>
<dbReference type="PROSITE" id="PS51667">
    <property type="entry name" value="WRC"/>
    <property type="match status" value="1"/>
</dbReference>
<keyword evidence="5" id="KW-0010">Activator</keyword>
<evidence type="ECO:0000313" key="10">
    <source>
        <dbReference type="RefSeq" id="XP_004512414.1"/>
    </source>
</evidence>
<dbReference type="AlphaFoldDB" id="A0A1S2YZK9"/>
<dbReference type="GeneID" id="101488383"/>
<dbReference type="STRING" id="3827.A0A1S2YZK9"/>
<dbReference type="GO" id="GO:0005524">
    <property type="term" value="F:ATP binding"/>
    <property type="evidence" value="ECO:0007669"/>
    <property type="project" value="UniProtKB-UniRule"/>
</dbReference>
<dbReference type="Pfam" id="PF08879">
    <property type="entry name" value="WRC"/>
    <property type="match status" value="1"/>
</dbReference>
<feature type="region of interest" description="Disordered" evidence="6">
    <location>
        <begin position="70"/>
        <end position="139"/>
    </location>
</feature>
<reference evidence="9" key="1">
    <citation type="journal article" date="2013" name="Nat. Biotechnol.">
        <title>Draft genome sequence of chickpea (Cicer arietinum) provides a resource for trait improvement.</title>
        <authorList>
            <person name="Varshney R.K."/>
            <person name="Song C."/>
            <person name="Saxena R.K."/>
            <person name="Azam S."/>
            <person name="Yu S."/>
            <person name="Sharpe A.G."/>
            <person name="Cannon S."/>
            <person name="Baek J."/>
            <person name="Rosen B.D."/>
            <person name="Tar'an B."/>
            <person name="Millan T."/>
            <person name="Zhang X."/>
            <person name="Ramsay L.D."/>
            <person name="Iwata A."/>
            <person name="Wang Y."/>
            <person name="Nelson W."/>
            <person name="Farmer A.D."/>
            <person name="Gaur P.M."/>
            <person name="Soderlund C."/>
            <person name="Penmetsa R.V."/>
            <person name="Xu C."/>
            <person name="Bharti A.K."/>
            <person name="He W."/>
            <person name="Winter P."/>
            <person name="Zhao S."/>
            <person name="Hane J.K."/>
            <person name="Carrasquilla-Garcia N."/>
            <person name="Condie J.A."/>
            <person name="Upadhyaya H.D."/>
            <person name="Luo M.C."/>
            <person name="Thudi M."/>
            <person name="Gowda C.L."/>
            <person name="Singh N.P."/>
            <person name="Lichtenzveig J."/>
            <person name="Gali K.K."/>
            <person name="Rubio J."/>
            <person name="Nadarajan N."/>
            <person name="Dolezel J."/>
            <person name="Bansal K.C."/>
            <person name="Xu X."/>
            <person name="Edwards D."/>
            <person name="Zhang G."/>
            <person name="Kahl G."/>
            <person name="Gil J."/>
            <person name="Singh K.B."/>
            <person name="Datta S.K."/>
            <person name="Jackson S.A."/>
            <person name="Wang J."/>
            <person name="Cook D.R."/>
        </authorList>
    </citation>
    <scope>NUCLEOTIDE SEQUENCE [LARGE SCALE GENOMIC DNA]</scope>
    <source>
        <strain evidence="9">cv. CDC Frontier</strain>
    </source>
</reference>
<evidence type="ECO:0000259" key="8">
    <source>
        <dbReference type="PROSITE" id="PS51667"/>
    </source>
</evidence>
<comment type="domain">
    <text evidence="5">The QLQ domain and WRC domain may be involved in protein-protein interaction and DNA-binding, respectively.</text>
</comment>
<proteinExistence type="inferred from homology"/>
<organism evidence="9 10">
    <name type="scientific">Cicer arietinum</name>
    <name type="common">Chickpea</name>
    <name type="synonym">Garbanzo</name>
    <dbReference type="NCBI Taxonomy" id="3827"/>
    <lineage>
        <taxon>Eukaryota</taxon>
        <taxon>Viridiplantae</taxon>
        <taxon>Streptophyta</taxon>
        <taxon>Embryophyta</taxon>
        <taxon>Tracheophyta</taxon>
        <taxon>Spermatophyta</taxon>
        <taxon>Magnoliopsida</taxon>
        <taxon>eudicotyledons</taxon>
        <taxon>Gunneridae</taxon>
        <taxon>Pentapetalae</taxon>
        <taxon>rosids</taxon>
        <taxon>fabids</taxon>
        <taxon>Fabales</taxon>
        <taxon>Fabaceae</taxon>
        <taxon>Papilionoideae</taxon>
        <taxon>50 kb inversion clade</taxon>
        <taxon>NPAAA clade</taxon>
        <taxon>Hologalegina</taxon>
        <taxon>IRL clade</taxon>
        <taxon>Cicereae</taxon>
        <taxon>Cicer</taxon>
    </lineage>
</organism>
<evidence type="ECO:0000256" key="4">
    <source>
        <dbReference type="PROSITE-ProRule" id="PRU01002"/>
    </source>
</evidence>
<dbReference type="PROSITE" id="PS51666">
    <property type="entry name" value="QLQ"/>
    <property type="match status" value="1"/>
</dbReference>
<dbReference type="RefSeq" id="XP_004512414.1">
    <property type="nucleotide sequence ID" value="XM_004512357.3"/>
</dbReference>
<dbReference type="GO" id="GO:0006351">
    <property type="term" value="P:DNA-templated transcription"/>
    <property type="evidence" value="ECO:0007669"/>
    <property type="project" value="UniProtKB-UniRule"/>
</dbReference>
<dbReference type="GO" id="GO:0099402">
    <property type="term" value="P:plant organ development"/>
    <property type="evidence" value="ECO:0007669"/>
    <property type="project" value="UniProtKB-ARBA"/>
</dbReference>